<evidence type="ECO:0000259" key="2">
    <source>
        <dbReference type="Pfam" id="PF01757"/>
    </source>
</evidence>
<feature type="transmembrane region" description="Helical" evidence="1">
    <location>
        <begin position="79"/>
        <end position="98"/>
    </location>
</feature>
<dbReference type="eggNOG" id="COG3274">
    <property type="taxonomic scope" value="Bacteria"/>
</dbReference>
<feature type="transmembrane region" description="Helical" evidence="1">
    <location>
        <begin position="47"/>
        <end position="67"/>
    </location>
</feature>
<gene>
    <name evidence="3" type="ORF">Bcop_1857</name>
</gene>
<keyword evidence="1" id="KW-1133">Transmembrane helix</keyword>
<feature type="transmembrane region" description="Helical" evidence="1">
    <location>
        <begin position="12"/>
        <end position="27"/>
    </location>
</feature>
<evidence type="ECO:0000313" key="3">
    <source>
        <dbReference type="EMBL" id="EGJ72045.1"/>
    </source>
</evidence>
<evidence type="ECO:0000313" key="4">
    <source>
        <dbReference type="Proteomes" id="UP000018439"/>
    </source>
</evidence>
<feature type="transmembrane region" description="Helical" evidence="1">
    <location>
        <begin position="147"/>
        <end position="165"/>
    </location>
</feature>
<dbReference type="GO" id="GO:0016747">
    <property type="term" value="F:acyltransferase activity, transferring groups other than amino-acyl groups"/>
    <property type="evidence" value="ECO:0007669"/>
    <property type="project" value="InterPro"/>
</dbReference>
<dbReference type="Proteomes" id="UP000018439">
    <property type="component" value="Chromosome"/>
</dbReference>
<keyword evidence="1" id="KW-0472">Membrane</keyword>
<feature type="transmembrane region" description="Helical" evidence="1">
    <location>
        <begin position="292"/>
        <end position="313"/>
    </location>
</feature>
<accession>F3ZS24</accession>
<reference evidence="3 4" key="1">
    <citation type="journal article" date="2011" name="Stand. Genomic Sci.">
        <title>Non-contiguous finished genome sequence of Bacteroides coprosuis type strain (PC139).</title>
        <authorList>
            <person name="Land M."/>
            <person name="Held B."/>
            <person name="Gronow S."/>
            <person name="Abt B."/>
            <person name="Lucas S."/>
            <person name="Del Rio T.G."/>
            <person name="Nolan M."/>
            <person name="Tice H."/>
            <person name="Cheng J.F."/>
            <person name="Pitluck S."/>
            <person name="Liolios K."/>
            <person name="Pagani I."/>
            <person name="Ivanova N."/>
            <person name="Mavromatis K."/>
            <person name="Mikhailova N."/>
            <person name="Pati A."/>
            <person name="Tapia R."/>
            <person name="Han C."/>
            <person name="Goodwin L."/>
            <person name="Chen A."/>
            <person name="Palaniappan K."/>
            <person name="Hauser L."/>
            <person name="Brambilla E.M."/>
            <person name="Rohde M."/>
            <person name="Goker M."/>
            <person name="Detter J.C."/>
            <person name="Woyke T."/>
            <person name="Bristow J."/>
            <person name="Eisen J.A."/>
            <person name="Markowitz V."/>
            <person name="Hugenholtz P."/>
            <person name="Kyrpides N.C."/>
            <person name="Klenk H.P."/>
            <person name="Lapidus A."/>
        </authorList>
    </citation>
    <scope>NUCLEOTIDE SEQUENCE</scope>
    <source>
        <strain evidence="3 4">DSM 18011</strain>
    </source>
</reference>
<feature type="transmembrane region" description="Helical" evidence="1">
    <location>
        <begin position="202"/>
        <end position="224"/>
    </location>
</feature>
<organism evidence="3 4">
    <name type="scientific">Bacteroides coprosuis DSM 18011</name>
    <dbReference type="NCBI Taxonomy" id="679937"/>
    <lineage>
        <taxon>Bacteria</taxon>
        <taxon>Pseudomonadati</taxon>
        <taxon>Bacteroidota</taxon>
        <taxon>Bacteroidia</taxon>
        <taxon>Bacteroidales</taxon>
        <taxon>Bacteroidaceae</taxon>
        <taxon>Bacteroides</taxon>
    </lineage>
</organism>
<keyword evidence="1" id="KW-0812">Transmembrane</keyword>
<keyword evidence="4" id="KW-1185">Reference proteome</keyword>
<dbReference type="OrthoDB" id="1082824at2"/>
<feature type="transmembrane region" description="Helical" evidence="1">
    <location>
        <begin position="258"/>
        <end position="280"/>
    </location>
</feature>
<feature type="transmembrane region" description="Helical" evidence="1">
    <location>
        <begin position="118"/>
        <end position="138"/>
    </location>
</feature>
<dbReference type="InterPro" id="IPR002656">
    <property type="entry name" value="Acyl_transf_3_dom"/>
</dbReference>
<feature type="transmembrane region" description="Helical" evidence="1">
    <location>
        <begin position="230"/>
        <end position="246"/>
    </location>
</feature>
<name>F3ZS24_9BACE</name>
<protein>
    <recommendedName>
        <fullName evidence="2">Acyltransferase 3 domain-containing protein</fullName>
    </recommendedName>
</protein>
<dbReference type="HOGENOM" id="CLU_061343_0_0_10"/>
<dbReference type="STRING" id="679937.Bcop_1857"/>
<feature type="transmembrane region" description="Helical" evidence="1">
    <location>
        <begin position="171"/>
        <end position="190"/>
    </location>
</feature>
<dbReference type="Pfam" id="PF01757">
    <property type="entry name" value="Acyl_transf_3"/>
    <property type="match status" value="1"/>
</dbReference>
<dbReference type="AlphaFoldDB" id="F3ZS24"/>
<evidence type="ECO:0000256" key="1">
    <source>
        <dbReference type="SAM" id="Phobius"/>
    </source>
</evidence>
<proteinExistence type="predicted"/>
<dbReference type="EMBL" id="CM001167">
    <property type="protein sequence ID" value="EGJ72045.1"/>
    <property type="molecule type" value="Genomic_DNA"/>
</dbReference>
<sequence length="355" mass="41054">MTAKVRQSNFELLRILCMLGVVTNHVLQTCYPQLHTSDFSIANDLRVLLMCMSITAVNCFVMISGYFRIRQSWKSFFNLYTQCAFWMLVLTTLSYLFLDGTMMDIGKKTIFSLTGSGYWFMIAYFALFLFAPILNIAFEHQNSRQRILSLIGLILIDVYIGYMHQAPEVTIDGYSALHFFVIYYLGMYLSTVPNIKMGGVKWLSFSVIMVVMHAIKILFPPFAIIFSMRYNSPAVMIASVLYFKWTMTWKIQSKSINWISASVLAVYIIHMGPFGSHYFFVPLKYMSAEWSEGYACIGMISYVMLFYVCCIMLDKGRIFICKPINNWLTSQSVYIMKKIDSVLIQKGLHCRSYKK</sequence>
<feature type="domain" description="Acyltransferase 3" evidence="2">
    <location>
        <begin position="9"/>
        <end position="311"/>
    </location>
</feature>